<dbReference type="CDD" id="cd04658">
    <property type="entry name" value="Piwi_piwi-like_Euk"/>
    <property type="match status" value="1"/>
</dbReference>
<dbReference type="Gene3D" id="2.170.260.10">
    <property type="entry name" value="paz domain"/>
    <property type="match status" value="1"/>
</dbReference>
<comment type="similarity">
    <text evidence="1">Belongs to the argonaute family.</text>
</comment>
<evidence type="ECO:0000313" key="4">
    <source>
        <dbReference type="EMBL" id="TNV83116.1"/>
    </source>
</evidence>
<dbReference type="Gene3D" id="3.40.50.2300">
    <property type="match status" value="1"/>
</dbReference>
<evidence type="ECO:0000256" key="1">
    <source>
        <dbReference type="RuleBase" id="RU361178"/>
    </source>
</evidence>
<dbReference type="InterPro" id="IPR003100">
    <property type="entry name" value="PAZ_dom"/>
</dbReference>
<keyword evidence="5" id="KW-1185">Reference proteome</keyword>
<feature type="domain" description="PAZ" evidence="2">
    <location>
        <begin position="210"/>
        <end position="315"/>
    </location>
</feature>
<dbReference type="SUPFAM" id="SSF101690">
    <property type="entry name" value="PAZ domain"/>
    <property type="match status" value="1"/>
</dbReference>
<dbReference type="PROSITE" id="PS50822">
    <property type="entry name" value="PIWI"/>
    <property type="match status" value="1"/>
</dbReference>
<dbReference type="CDD" id="cd02845">
    <property type="entry name" value="PAZ_piwi_like"/>
    <property type="match status" value="1"/>
</dbReference>
<feature type="domain" description="Piwi" evidence="3">
    <location>
        <begin position="480"/>
        <end position="776"/>
    </location>
</feature>
<protein>
    <submittedName>
        <fullName evidence="4">Uncharacterized protein</fullName>
    </submittedName>
</protein>
<dbReference type="PANTHER" id="PTHR22891">
    <property type="entry name" value="EUKARYOTIC TRANSLATION INITIATION FACTOR 2C"/>
    <property type="match status" value="1"/>
</dbReference>
<evidence type="ECO:0000313" key="5">
    <source>
        <dbReference type="Proteomes" id="UP000785679"/>
    </source>
</evidence>
<dbReference type="InterPro" id="IPR003165">
    <property type="entry name" value="Piwi"/>
</dbReference>
<dbReference type="Pfam" id="PF02171">
    <property type="entry name" value="Piwi"/>
    <property type="match status" value="1"/>
</dbReference>
<gene>
    <name evidence="4" type="ORF">FGO68_gene11586</name>
</gene>
<dbReference type="Pfam" id="PF02170">
    <property type="entry name" value="PAZ"/>
    <property type="match status" value="1"/>
</dbReference>
<reference evidence="4" key="1">
    <citation type="submission" date="2019-06" db="EMBL/GenBank/DDBJ databases">
        <authorList>
            <person name="Zheng W."/>
        </authorList>
    </citation>
    <scope>NUCLEOTIDE SEQUENCE</scope>
    <source>
        <strain evidence="4">QDHG01</strain>
    </source>
</reference>
<dbReference type="AlphaFoldDB" id="A0A8J8NWH3"/>
<proteinExistence type="inferred from homology"/>
<organism evidence="4 5">
    <name type="scientific">Halteria grandinella</name>
    <dbReference type="NCBI Taxonomy" id="5974"/>
    <lineage>
        <taxon>Eukaryota</taxon>
        <taxon>Sar</taxon>
        <taxon>Alveolata</taxon>
        <taxon>Ciliophora</taxon>
        <taxon>Intramacronucleata</taxon>
        <taxon>Spirotrichea</taxon>
        <taxon>Stichotrichia</taxon>
        <taxon>Sporadotrichida</taxon>
        <taxon>Halteriidae</taxon>
        <taxon>Halteria</taxon>
    </lineage>
</organism>
<dbReference type="SMART" id="SM00949">
    <property type="entry name" value="PAZ"/>
    <property type="match status" value="1"/>
</dbReference>
<dbReference type="Proteomes" id="UP000785679">
    <property type="component" value="Unassembled WGS sequence"/>
</dbReference>
<dbReference type="SMART" id="SM00950">
    <property type="entry name" value="Piwi"/>
    <property type="match status" value="1"/>
</dbReference>
<dbReference type="OrthoDB" id="445936at2759"/>
<accession>A0A8J8NWH3</accession>
<dbReference type="GO" id="GO:0003723">
    <property type="term" value="F:RNA binding"/>
    <property type="evidence" value="ECO:0007669"/>
    <property type="project" value="InterPro"/>
</dbReference>
<dbReference type="InterPro" id="IPR036397">
    <property type="entry name" value="RNaseH_sf"/>
</dbReference>
<sequence length="792" mass="91011">MASAHTQASDENATESIPSSKALVAFPVRPKKSNFASPVKLMSNCFRLINNHAGGQKDIQKYSVKYDPEIPDTSKIEFKVEKSIRDEAKKDLENYFLVNKNIYSYTLMKDDKTYEGEHEGVKYQVTIAWSKSIKNGDIELYSFYSLFFKQLMKKMSFERLGRNCFNPKAAVKLSNHGLEIWPGFYSAMQKLDGGALIQIDLTNKVIRQDTVLSFIQELESKGKSREFINQELQFKVVVTSYGKDKRTYRVERVDFDRSPESTFPCKDGTQISFGAYFKKQYNIDVREINQPLLVSKNERTGTEICLIPEICEMTGLTDQHRANFNLMKDMAQILHKSPMDRREEAKKLIQEMEKQERVKKHMDLWGLRFDPTPMIVDGQKIPGSQIVMGKGKEFAMEVNGNDFDRNIQQEMFSQLPLQKWGIFYEQFHVKEAQQFASEIEKCLSSCNFQFQKPALFQIQGRGYQSWENELKSKLNPQVTAVVLICPGKKTDTNLYNPLKKLLISTLPVPSQVVLAQTISRGKNLRSICSKILIQINAKIGGVPWTVKNPPFFNRPAMIVGYDVHHQRGQKSMLAVCCTINQSGTKYCAKVHPQDGENVEIASHLTIILGEMLEQFNKINKIYPEKIVFYRDGVGESQKSVVMQREMEQIDAALKEKGLTDKCKYAFIMVNKRVKTKIIWDNNGRLENPRSGTVLDHSITPQNTYDFYLVSQNCRQGVATPSHYSILVDQMKSEPEDLMKLTHYMTYLYYNFSGPVKIPAPVKYADRLAKMIGERQNIKPHEHFQNINGLYFI</sequence>
<dbReference type="EMBL" id="RRYP01004156">
    <property type="protein sequence ID" value="TNV83116.1"/>
    <property type="molecule type" value="Genomic_DNA"/>
</dbReference>
<dbReference type="InterPro" id="IPR012337">
    <property type="entry name" value="RNaseH-like_sf"/>
</dbReference>
<evidence type="ECO:0000259" key="2">
    <source>
        <dbReference type="PROSITE" id="PS50821"/>
    </source>
</evidence>
<comment type="caution">
    <text evidence="4">The sequence shown here is derived from an EMBL/GenBank/DDBJ whole genome shotgun (WGS) entry which is preliminary data.</text>
</comment>
<dbReference type="InterPro" id="IPR036085">
    <property type="entry name" value="PAZ_dom_sf"/>
</dbReference>
<evidence type="ECO:0000259" key="3">
    <source>
        <dbReference type="PROSITE" id="PS50822"/>
    </source>
</evidence>
<dbReference type="SUPFAM" id="SSF53098">
    <property type="entry name" value="Ribonuclease H-like"/>
    <property type="match status" value="1"/>
</dbReference>
<name>A0A8J8NWH3_HALGN</name>
<dbReference type="PROSITE" id="PS50821">
    <property type="entry name" value="PAZ"/>
    <property type="match status" value="1"/>
</dbReference>
<dbReference type="Gene3D" id="3.30.420.10">
    <property type="entry name" value="Ribonuclease H-like superfamily/Ribonuclease H"/>
    <property type="match status" value="1"/>
</dbReference>